<gene>
    <name evidence="3" type="ORF">HNQ03_001416</name>
</gene>
<protein>
    <submittedName>
        <fullName evidence="3">Anti-sigma-K factor RskA</fullName>
    </submittedName>
</protein>
<dbReference type="PANTHER" id="PTHR37461:SF1">
    <property type="entry name" value="ANTI-SIGMA-K FACTOR RSKA"/>
    <property type="match status" value="1"/>
</dbReference>
<comment type="caution">
    <text evidence="3">The sequence shown here is derived from an EMBL/GenBank/DDBJ whole genome shotgun (WGS) entry which is preliminary data.</text>
</comment>
<dbReference type="AlphaFoldDB" id="A0A8J8G716"/>
<evidence type="ECO:0000256" key="1">
    <source>
        <dbReference type="SAM" id="Coils"/>
    </source>
</evidence>
<dbReference type="EMBL" id="JABSNO010000008">
    <property type="protein sequence ID" value="NRS92348.1"/>
    <property type="molecule type" value="Genomic_DNA"/>
</dbReference>
<dbReference type="InterPro" id="IPR018764">
    <property type="entry name" value="RskA_C"/>
</dbReference>
<dbReference type="Pfam" id="PF10099">
    <property type="entry name" value="RskA_C"/>
    <property type="match status" value="1"/>
</dbReference>
<name>A0A8J8G716_9FLAO</name>
<dbReference type="GO" id="GO:0016989">
    <property type="term" value="F:sigma factor antagonist activity"/>
    <property type="evidence" value="ECO:0007669"/>
    <property type="project" value="TreeGrafter"/>
</dbReference>
<organism evidence="3 4">
    <name type="scientific">Frigoriflavimonas asaccharolytica</name>
    <dbReference type="NCBI Taxonomy" id="2735899"/>
    <lineage>
        <taxon>Bacteria</taxon>
        <taxon>Pseudomonadati</taxon>
        <taxon>Bacteroidota</taxon>
        <taxon>Flavobacteriia</taxon>
        <taxon>Flavobacteriales</taxon>
        <taxon>Weeksellaceae</taxon>
        <taxon>Frigoriflavimonas</taxon>
    </lineage>
</organism>
<feature type="domain" description="Anti-sigma K factor RskA C-terminal" evidence="2">
    <location>
        <begin position="114"/>
        <end position="258"/>
    </location>
</feature>
<accession>A0A8J8G716</accession>
<dbReference type="RefSeq" id="WP_173778957.1">
    <property type="nucleotide sequence ID" value="NZ_JABSNO010000008.1"/>
</dbReference>
<sequence>MDIKAYIQSGILENHLLGNNSQEENSILECISKNNAEVKSALNELENTLEILADSNSVEPPQHLKSEIFAKLNFATSAPIEETPILNSNIPTHQLNVKQISPDIVKGRSNVTTWLAAASVVLLMTFGWTMYSNQKMEQSLVAAETQNSLNKKEVEFLANQNTMLLNANKIQLNGVEKHPDMVAHIYWDGSENVYFESGNLPTPPEGKQYQVWAIVDGKPVDLGMYVADGKKVHSMKSVKNAQAFGITLEKEGGSKTPTMEQMMVMGEV</sequence>
<dbReference type="GO" id="GO:0006417">
    <property type="term" value="P:regulation of translation"/>
    <property type="evidence" value="ECO:0007669"/>
    <property type="project" value="TreeGrafter"/>
</dbReference>
<dbReference type="GO" id="GO:0005886">
    <property type="term" value="C:plasma membrane"/>
    <property type="evidence" value="ECO:0007669"/>
    <property type="project" value="InterPro"/>
</dbReference>
<evidence type="ECO:0000313" key="4">
    <source>
        <dbReference type="Proteomes" id="UP000610746"/>
    </source>
</evidence>
<evidence type="ECO:0000259" key="2">
    <source>
        <dbReference type="Pfam" id="PF10099"/>
    </source>
</evidence>
<reference evidence="3" key="1">
    <citation type="submission" date="2020-05" db="EMBL/GenBank/DDBJ databases">
        <title>Genomic Encyclopedia of Type Strains, Phase IV (KMG-V): Genome sequencing to study the core and pangenomes of soil and plant-associated prokaryotes.</title>
        <authorList>
            <person name="Whitman W."/>
        </authorList>
    </citation>
    <scope>NUCLEOTIDE SEQUENCE</scope>
    <source>
        <strain evidence="3">16F</strain>
    </source>
</reference>
<keyword evidence="4" id="KW-1185">Reference proteome</keyword>
<evidence type="ECO:0000313" key="3">
    <source>
        <dbReference type="EMBL" id="NRS92348.1"/>
    </source>
</evidence>
<dbReference type="InterPro" id="IPR051474">
    <property type="entry name" value="Anti-sigma-K/W_factor"/>
</dbReference>
<dbReference type="PANTHER" id="PTHR37461">
    <property type="entry name" value="ANTI-SIGMA-K FACTOR RSKA"/>
    <property type="match status" value="1"/>
</dbReference>
<feature type="coiled-coil region" evidence="1">
    <location>
        <begin position="28"/>
        <end position="55"/>
    </location>
</feature>
<keyword evidence="1" id="KW-0175">Coiled coil</keyword>
<proteinExistence type="predicted"/>
<dbReference type="Proteomes" id="UP000610746">
    <property type="component" value="Unassembled WGS sequence"/>
</dbReference>